<keyword evidence="2" id="KW-0548">Nucleotidyltransferase</keyword>
<evidence type="ECO:0000256" key="6">
    <source>
        <dbReference type="ARBA" id="ARBA00022918"/>
    </source>
</evidence>
<dbReference type="OrthoDB" id="9359997at2759"/>
<keyword evidence="4" id="KW-0255">Endonuclease</keyword>
<dbReference type="InterPro" id="IPR012337">
    <property type="entry name" value="RNaseH-like_sf"/>
</dbReference>
<sequence>KHVEKHLYSCFAALGVPRQLKTDNGPAYVSQRFKQFCTTWGIQHITGIPHSPTGQAIVERVHHT</sequence>
<dbReference type="SUPFAM" id="SSF53098">
    <property type="entry name" value="Ribonuclease H-like"/>
    <property type="match status" value="1"/>
</dbReference>
<dbReference type="GO" id="GO:0035613">
    <property type="term" value="F:RNA stem-loop binding"/>
    <property type="evidence" value="ECO:0007669"/>
    <property type="project" value="TreeGrafter"/>
</dbReference>
<evidence type="ECO:0000256" key="1">
    <source>
        <dbReference type="ARBA" id="ARBA00022679"/>
    </source>
</evidence>
<gene>
    <name evidence="8" type="primary">Ervk18_1</name>
    <name evidence="8" type="ORF">SAPAEN_R14848</name>
</gene>
<evidence type="ECO:0000256" key="2">
    <source>
        <dbReference type="ARBA" id="ARBA00022695"/>
    </source>
</evidence>
<dbReference type="AlphaFoldDB" id="A0A7K7TDB9"/>
<dbReference type="InterPro" id="IPR036397">
    <property type="entry name" value="RNaseH_sf"/>
</dbReference>
<feature type="non-terminal residue" evidence="8">
    <location>
        <position position="1"/>
    </location>
</feature>
<dbReference type="PANTHER" id="PTHR41694">
    <property type="entry name" value="ENDOGENOUS RETROVIRUS GROUP K MEMBER POL PROTEIN"/>
    <property type="match status" value="1"/>
</dbReference>
<dbReference type="GO" id="GO:0016787">
    <property type="term" value="F:hydrolase activity"/>
    <property type="evidence" value="ECO:0007669"/>
    <property type="project" value="UniProtKB-KW"/>
</dbReference>
<dbReference type="Pfam" id="PF00665">
    <property type="entry name" value="rve"/>
    <property type="match status" value="1"/>
</dbReference>
<evidence type="ECO:0000256" key="3">
    <source>
        <dbReference type="ARBA" id="ARBA00022722"/>
    </source>
</evidence>
<keyword evidence="6" id="KW-0695">RNA-directed DNA polymerase</keyword>
<dbReference type="GO" id="GO:0003964">
    <property type="term" value="F:RNA-directed DNA polymerase activity"/>
    <property type="evidence" value="ECO:0007669"/>
    <property type="project" value="UniProtKB-KW"/>
</dbReference>
<protein>
    <submittedName>
        <fullName evidence="8">POK18 protein</fullName>
    </submittedName>
</protein>
<feature type="domain" description="Integrase catalytic" evidence="7">
    <location>
        <begin position="1"/>
        <end position="64"/>
    </location>
</feature>
<dbReference type="EMBL" id="VZSY01001842">
    <property type="protein sequence ID" value="NXA14893.1"/>
    <property type="molecule type" value="Genomic_DNA"/>
</dbReference>
<organism evidence="8 9">
    <name type="scientific">Sapayoa aenigma</name>
    <name type="common">broad-billed sapayoa</name>
    <dbReference type="NCBI Taxonomy" id="239371"/>
    <lineage>
        <taxon>Eukaryota</taxon>
        <taxon>Metazoa</taxon>
        <taxon>Chordata</taxon>
        <taxon>Craniata</taxon>
        <taxon>Vertebrata</taxon>
        <taxon>Euteleostomi</taxon>
        <taxon>Archelosauria</taxon>
        <taxon>Archosauria</taxon>
        <taxon>Dinosauria</taxon>
        <taxon>Saurischia</taxon>
        <taxon>Theropoda</taxon>
        <taxon>Coelurosauria</taxon>
        <taxon>Aves</taxon>
        <taxon>Neognathae</taxon>
        <taxon>Neoaves</taxon>
        <taxon>Telluraves</taxon>
        <taxon>Australaves</taxon>
        <taxon>Passeriformes</taxon>
        <taxon>Tyrannidae</taxon>
        <taxon>Sapayoa</taxon>
    </lineage>
</organism>
<evidence type="ECO:0000313" key="8">
    <source>
        <dbReference type="EMBL" id="NXA14893.1"/>
    </source>
</evidence>
<evidence type="ECO:0000256" key="5">
    <source>
        <dbReference type="ARBA" id="ARBA00022801"/>
    </source>
</evidence>
<keyword evidence="3" id="KW-0540">Nuclease</keyword>
<dbReference type="GO" id="GO:0004519">
    <property type="term" value="F:endonuclease activity"/>
    <property type="evidence" value="ECO:0007669"/>
    <property type="project" value="UniProtKB-KW"/>
</dbReference>
<evidence type="ECO:0000259" key="7">
    <source>
        <dbReference type="PROSITE" id="PS50994"/>
    </source>
</evidence>
<accession>A0A7K7TDB9</accession>
<dbReference type="PANTHER" id="PTHR41694:SF3">
    <property type="entry name" value="RNA-DIRECTED DNA POLYMERASE-RELATED"/>
    <property type="match status" value="1"/>
</dbReference>
<keyword evidence="1" id="KW-0808">Transferase</keyword>
<feature type="non-terminal residue" evidence="8">
    <location>
        <position position="64"/>
    </location>
</feature>
<evidence type="ECO:0000313" key="9">
    <source>
        <dbReference type="Proteomes" id="UP000589485"/>
    </source>
</evidence>
<proteinExistence type="predicted"/>
<dbReference type="InterPro" id="IPR001584">
    <property type="entry name" value="Integrase_cat-core"/>
</dbReference>
<evidence type="ECO:0000256" key="4">
    <source>
        <dbReference type="ARBA" id="ARBA00022759"/>
    </source>
</evidence>
<name>A0A7K7TDB9_9TYRA</name>
<keyword evidence="9" id="KW-1185">Reference proteome</keyword>
<keyword evidence="5" id="KW-0378">Hydrolase</keyword>
<dbReference type="GO" id="GO:0015074">
    <property type="term" value="P:DNA integration"/>
    <property type="evidence" value="ECO:0007669"/>
    <property type="project" value="InterPro"/>
</dbReference>
<comment type="caution">
    <text evidence="8">The sequence shown here is derived from an EMBL/GenBank/DDBJ whole genome shotgun (WGS) entry which is preliminary data.</text>
</comment>
<reference evidence="8 9" key="1">
    <citation type="submission" date="2019-09" db="EMBL/GenBank/DDBJ databases">
        <title>Bird 10,000 Genomes (B10K) Project - Family phase.</title>
        <authorList>
            <person name="Zhang G."/>
        </authorList>
    </citation>
    <scope>NUCLEOTIDE SEQUENCE [LARGE SCALE GENOMIC DNA]</scope>
    <source>
        <strain evidence="8">B10K-DU-030-41</strain>
        <tissue evidence="8">Muscle</tissue>
    </source>
</reference>
<dbReference type="PROSITE" id="PS50994">
    <property type="entry name" value="INTEGRASE"/>
    <property type="match status" value="1"/>
</dbReference>
<dbReference type="Gene3D" id="3.30.420.10">
    <property type="entry name" value="Ribonuclease H-like superfamily/Ribonuclease H"/>
    <property type="match status" value="1"/>
</dbReference>
<dbReference type="Proteomes" id="UP000589485">
    <property type="component" value="Unassembled WGS sequence"/>
</dbReference>